<feature type="compositionally biased region" description="Pro residues" evidence="2">
    <location>
        <begin position="24"/>
        <end position="42"/>
    </location>
</feature>
<feature type="domain" description="CCHC-type" evidence="3">
    <location>
        <begin position="48"/>
        <end position="62"/>
    </location>
</feature>
<evidence type="ECO:0000259" key="3">
    <source>
        <dbReference type="PROSITE" id="PS50158"/>
    </source>
</evidence>
<protein>
    <recommendedName>
        <fullName evidence="3">CCHC-type domain-containing protein</fullName>
    </recommendedName>
</protein>
<dbReference type="Gramene" id="GBG90358">
    <property type="protein sequence ID" value="GBG90358"/>
    <property type="gene ID" value="CBR_g50606"/>
</dbReference>
<dbReference type="InterPro" id="IPR036875">
    <property type="entry name" value="Znf_CCHC_sf"/>
</dbReference>
<comment type="caution">
    <text evidence="4">The sequence shown here is derived from an EMBL/GenBank/DDBJ whole genome shotgun (WGS) entry which is preliminary data.</text>
</comment>
<evidence type="ECO:0000313" key="4">
    <source>
        <dbReference type="EMBL" id="GBG90358.1"/>
    </source>
</evidence>
<sequence length="350" mass="39010">MYPPQGTAGTYPANNVGSVHTPAPAAPPPPPPPSPLPPPPPAAVIGPCYSCGEYGHFARDCPYKQNRRNWQGQGRGSYGQGNYGQSAYGQPRRSEEDDWMSRLLAFLENQQLEAAEKKKAKQEKKRQEEEKQRLEEAKLRAEAEKRRAQAIMEATAAQAFAKQMVALEEKIKGHVQSTLTASEEKSAKLHDNLQRFLERVDSEEPKRPRIDAYPSTRRRLELDDYEREADTEGTDAATPVTKKRTVMARKAKEPMVVEEKKKGAVASSSRAGVIEFVLELHESMQTKQAPELKQMCKRSTIRWVSKAQAIKDLVVAETRLAYDGWLTGAESDESKKEDGRSGVDTAPHAN</sequence>
<keyword evidence="1" id="KW-0479">Metal-binding</keyword>
<dbReference type="SMART" id="SM00343">
    <property type="entry name" value="ZnF_C2HC"/>
    <property type="match status" value="1"/>
</dbReference>
<feature type="compositionally biased region" description="Acidic residues" evidence="2">
    <location>
        <begin position="223"/>
        <end position="233"/>
    </location>
</feature>
<feature type="compositionally biased region" description="Basic and acidic residues" evidence="2">
    <location>
        <begin position="199"/>
        <end position="210"/>
    </location>
</feature>
<feature type="compositionally biased region" description="Gly residues" evidence="2">
    <location>
        <begin position="73"/>
        <end position="82"/>
    </location>
</feature>
<dbReference type="GO" id="GO:0008270">
    <property type="term" value="F:zinc ion binding"/>
    <property type="evidence" value="ECO:0007669"/>
    <property type="project" value="UniProtKB-KW"/>
</dbReference>
<dbReference type="Proteomes" id="UP000265515">
    <property type="component" value="Unassembled WGS sequence"/>
</dbReference>
<keyword evidence="1" id="KW-0862">Zinc</keyword>
<accession>A0A388M700</accession>
<feature type="compositionally biased region" description="Basic and acidic residues" evidence="2">
    <location>
        <begin position="332"/>
        <end position="341"/>
    </location>
</feature>
<keyword evidence="5" id="KW-1185">Reference proteome</keyword>
<feature type="region of interest" description="Disordered" evidence="2">
    <location>
        <begin position="326"/>
        <end position="350"/>
    </location>
</feature>
<feature type="region of interest" description="Disordered" evidence="2">
    <location>
        <begin position="115"/>
        <end position="136"/>
    </location>
</feature>
<dbReference type="Gene3D" id="4.10.60.10">
    <property type="entry name" value="Zinc finger, CCHC-type"/>
    <property type="match status" value="1"/>
</dbReference>
<organism evidence="4 5">
    <name type="scientific">Chara braunii</name>
    <name type="common">Braun's stonewort</name>
    <dbReference type="NCBI Taxonomy" id="69332"/>
    <lineage>
        <taxon>Eukaryota</taxon>
        <taxon>Viridiplantae</taxon>
        <taxon>Streptophyta</taxon>
        <taxon>Charophyceae</taxon>
        <taxon>Charales</taxon>
        <taxon>Characeae</taxon>
        <taxon>Chara</taxon>
    </lineage>
</organism>
<feature type="compositionally biased region" description="Basic and acidic residues" evidence="2">
    <location>
        <begin position="125"/>
        <end position="136"/>
    </location>
</feature>
<name>A0A388M700_CHABU</name>
<dbReference type="Pfam" id="PF00098">
    <property type="entry name" value="zf-CCHC"/>
    <property type="match status" value="1"/>
</dbReference>
<dbReference type="PROSITE" id="PS50158">
    <property type="entry name" value="ZF_CCHC"/>
    <property type="match status" value="1"/>
</dbReference>
<feature type="region of interest" description="Disordered" evidence="2">
    <location>
        <begin position="199"/>
        <end position="264"/>
    </location>
</feature>
<evidence type="ECO:0000256" key="1">
    <source>
        <dbReference type="PROSITE-ProRule" id="PRU00047"/>
    </source>
</evidence>
<dbReference type="InterPro" id="IPR001878">
    <property type="entry name" value="Znf_CCHC"/>
</dbReference>
<gene>
    <name evidence="4" type="ORF">CBR_g50606</name>
</gene>
<dbReference type="GO" id="GO:0003676">
    <property type="term" value="F:nucleic acid binding"/>
    <property type="evidence" value="ECO:0007669"/>
    <property type="project" value="InterPro"/>
</dbReference>
<dbReference type="AlphaFoldDB" id="A0A388M700"/>
<evidence type="ECO:0000313" key="5">
    <source>
        <dbReference type="Proteomes" id="UP000265515"/>
    </source>
</evidence>
<reference evidence="4 5" key="1">
    <citation type="journal article" date="2018" name="Cell">
        <title>The Chara Genome: Secondary Complexity and Implications for Plant Terrestrialization.</title>
        <authorList>
            <person name="Nishiyama T."/>
            <person name="Sakayama H."/>
            <person name="Vries J.D."/>
            <person name="Buschmann H."/>
            <person name="Saint-Marcoux D."/>
            <person name="Ullrich K.K."/>
            <person name="Haas F.B."/>
            <person name="Vanderstraeten L."/>
            <person name="Becker D."/>
            <person name="Lang D."/>
            <person name="Vosolsobe S."/>
            <person name="Rombauts S."/>
            <person name="Wilhelmsson P.K.I."/>
            <person name="Janitza P."/>
            <person name="Kern R."/>
            <person name="Heyl A."/>
            <person name="Rumpler F."/>
            <person name="Villalobos L.I.A.C."/>
            <person name="Clay J.M."/>
            <person name="Skokan R."/>
            <person name="Toyoda A."/>
            <person name="Suzuki Y."/>
            <person name="Kagoshima H."/>
            <person name="Schijlen E."/>
            <person name="Tajeshwar N."/>
            <person name="Catarino B."/>
            <person name="Hetherington A.J."/>
            <person name="Saltykova A."/>
            <person name="Bonnot C."/>
            <person name="Breuninger H."/>
            <person name="Symeonidi A."/>
            <person name="Radhakrishnan G.V."/>
            <person name="Van Nieuwerburgh F."/>
            <person name="Deforce D."/>
            <person name="Chang C."/>
            <person name="Karol K.G."/>
            <person name="Hedrich R."/>
            <person name="Ulvskov P."/>
            <person name="Glockner G."/>
            <person name="Delwiche C.F."/>
            <person name="Petrasek J."/>
            <person name="Van de Peer Y."/>
            <person name="Friml J."/>
            <person name="Beilby M."/>
            <person name="Dolan L."/>
            <person name="Kohara Y."/>
            <person name="Sugano S."/>
            <person name="Fujiyama A."/>
            <person name="Delaux P.-M."/>
            <person name="Quint M."/>
            <person name="TheiBen G."/>
            <person name="Hagemann M."/>
            <person name="Harholt J."/>
            <person name="Dunand C."/>
            <person name="Zachgo S."/>
            <person name="Langdale J."/>
            <person name="Maumus F."/>
            <person name="Straeten D.V.D."/>
            <person name="Gould S.B."/>
            <person name="Rensing S.A."/>
        </authorList>
    </citation>
    <scope>NUCLEOTIDE SEQUENCE [LARGE SCALE GENOMIC DNA]</scope>
    <source>
        <strain evidence="4 5">S276</strain>
    </source>
</reference>
<evidence type="ECO:0000256" key="2">
    <source>
        <dbReference type="SAM" id="MobiDB-lite"/>
    </source>
</evidence>
<dbReference type="EMBL" id="BFEA01000806">
    <property type="protein sequence ID" value="GBG90358.1"/>
    <property type="molecule type" value="Genomic_DNA"/>
</dbReference>
<feature type="region of interest" description="Disordered" evidence="2">
    <location>
        <begin position="1"/>
        <end position="45"/>
    </location>
</feature>
<dbReference type="SUPFAM" id="SSF57756">
    <property type="entry name" value="Retrovirus zinc finger-like domains"/>
    <property type="match status" value="1"/>
</dbReference>
<feature type="region of interest" description="Disordered" evidence="2">
    <location>
        <begin position="66"/>
        <end position="100"/>
    </location>
</feature>
<keyword evidence="1" id="KW-0863">Zinc-finger</keyword>
<proteinExistence type="predicted"/>
<feature type="compositionally biased region" description="Basic and acidic residues" evidence="2">
    <location>
        <begin position="250"/>
        <end position="262"/>
    </location>
</feature>